<evidence type="ECO:0000313" key="2">
    <source>
        <dbReference type="Proteomes" id="UP000646548"/>
    </source>
</evidence>
<accession>A0A834CBU9</accession>
<dbReference type="Proteomes" id="UP000646548">
    <property type="component" value="Unassembled WGS sequence"/>
</dbReference>
<reference evidence="1" key="1">
    <citation type="journal article" name="BMC Genomics">
        <title>Long-read sequencing and de novo genome assembly of marine medaka (Oryzias melastigma).</title>
        <authorList>
            <person name="Liang P."/>
            <person name="Saqib H.S.A."/>
            <person name="Ni X."/>
            <person name="Shen Y."/>
        </authorList>
    </citation>
    <scope>NUCLEOTIDE SEQUENCE</scope>
    <source>
        <strain evidence="1">Bigg-433</strain>
    </source>
</reference>
<dbReference type="EMBL" id="WKFB01000354">
    <property type="protein sequence ID" value="KAF6725718.1"/>
    <property type="molecule type" value="Genomic_DNA"/>
</dbReference>
<sequence>MKPPLQAKIFQISLWRSSCDVCRRSARARSAWTKKSTLSSSHVDIWWCAKSAPHRCESARSAEAWSKARSEPSCLSPQAWCSVISLPNDHTVYYKTEMFSSFTLGKFS</sequence>
<proteinExistence type="predicted"/>
<gene>
    <name evidence="1" type="ORF">FQA47_013547</name>
</gene>
<comment type="caution">
    <text evidence="1">The sequence shown here is derived from an EMBL/GenBank/DDBJ whole genome shotgun (WGS) entry which is preliminary data.</text>
</comment>
<name>A0A834CBU9_ORYME</name>
<evidence type="ECO:0000313" key="1">
    <source>
        <dbReference type="EMBL" id="KAF6725718.1"/>
    </source>
</evidence>
<protein>
    <submittedName>
        <fullName evidence="1">Uncharacterized protein</fullName>
    </submittedName>
</protein>
<organism evidence="1 2">
    <name type="scientific">Oryzias melastigma</name>
    <name type="common">Marine medaka</name>
    <dbReference type="NCBI Taxonomy" id="30732"/>
    <lineage>
        <taxon>Eukaryota</taxon>
        <taxon>Metazoa</taxon>
        <taxon>Chordata</taxon>
        <taxon>Craniata</taxon>
        <taxon>Vertebrata</taxon>
        <taxon>Euteleostomi</taxon>
        <taxon>Actinopterygii</taxon>
        <taxon>Neopterygii</taxon>
        <taxon>Teleostei</taxon>
        <taxon>Neoteleostei</taxon>
        <taxon>Acanthomorphata</taxon>
        <taxon>Ovalentaria</taxon>
        <taxon>Atherinomorphae</taxon>
        <taxon>Beloniformes</taxon>
        <taxon>Adrianichthyidae</taxon>
        <taxon>Oryziinae</taxon>
        <taxon>Oryzias</taxon>
    </lineage>
</organism>
<dbReference type="AlphaFoldDB" id="A0A834CBU9"/>